<feature type="domain" description="HTH cro/C1-type" evidence="1">
    <location>
        <begin position="11"/>
        <end position="63"/>
    </location>
</feature>
<dbReference type="SUPFAM" id="SSF47413">
    <property type="entry name" value="lambda repressor-like DNA-binding domains"/>
    <property type="match status" value="1"/>
</dbReference>
<reference evidence="3" key="1">
    <citation type="submission" date="2016-10" db="EMBL/GenBank/DDBJ databases">
        <authorList>
            <person name="Varghese N."/>
            <person name="Submissions S."/>
        </authorList>
    </citation>
    <scope>NUCLEOTIDE SEQUENCE [LARGE SCALE GENOMIC DNA]</scope>
    <source>
        <strain evidence="3">LMG 25967</strain>
    </source>
</reference>
<dbReference type="Proteomes" id="UP000242930">
    <property type="component" value="Unassembled WGS sequence"/>
</dbReference>
<accession>A0A1H6ZFR2</accession>
<dbReference type="InterPro" id="IPR010982">
    <property type="entry name" value="Lambda_DNA-bd_dom_sf"/>
</dbReference>
<dbReference type="GO" id="GO:0003677">
    <property type="term" value="F:DNA binding"/>
    <property type="evidence" value="ECO:0007669"/>
    <property type="project" value="InterPro"/>
</dbReference>
<dbReference type="AlphaFoldDB" id="A0A1H6ZFR2"/>
<dbReference type="Gene3D" id="1.10.260.40">
    <property type="entry name" value="lambda repressor-like DNA-binding domains"/>
    <property type="match status" value="1"/>
</dbReference>
<dbReference type="SMART" id="SM00530">
    <property type="entry name" value="HTH_XRE"/>
    <property type="match status" value="1"/>
</dbReference>
<dbReference type="CDD" id="cd00093">
    <property type="entry name" value="HTH_XRE"/>
    <property type="match status" value="1"/>
</dbReference>
<dbReference type="InterPro" id="IPR001387">
    <property type="entry name" value="Cro/C1-type_HTH"/>
</dbReference>
<dbReference type="EMBL" id="FNZE01000009">
    <property type="protein sequence ID" value="SEJ48512.1"/>
    <property type="molecule type" value="Genomic_DNA"/>
</dbReference>
<keyword evidence="3" id="KW-1185">Reference proteome</keyword>
<dbReference type="STRING" id="915471.SAMN05216201_109170"/>
<dbReference type="PROSITE" id="PS50943">
    <property type="entry name" value="HTH_CROC1"/>
    <property type="match status" value="1"/>
</dbReference>
<evidence type="ECO:0000313" key="2">
    <source>
        <dbReference type="EMBL" id="SEJ48512.1"/>
    </source>
</evidence>
<dbReference type="RefSeq" id="WP_090311491.1">
    <property type="nucleotide sequence ID" value="NZ_FNZE01000009.1"/>
</dbReference>
<sequence length="96" mass="10893">MELKQALGRAIRQARLNKHLTQEDFADVSGRTYLSALERGLKSPTLDKLHELSSVIGVHPLTLLTSCYLQLEETLTIEELFSLIRTELNQGEHEPH</sequence>
<evidence type="ECO:0000259" key="1">
    <source>
        <dbReference type="PROSITE" id="PS50943"/>
    </source>
</evidence>
<organism evidence="2 3">
    <name type="scientific">Pseudomonas linyingensis</name>
    <dbReference type="NCBI Taxonomy" id="915471"/>
    <lineage>
        <taxon>Bacteria</taxon>
        <taxon>Pseudomonadati</taxon>
        <taxon>Pseudomonadota</taxon>
        <taxon>Gammaproteobacteria</taxon>
        <taxon>Pseudomonadales</taxon>
        <taxon>Pseudomonadaceae</taxon>
        <taxon>Pseudomonas</taxon>
    </lineage>
</organism>
<proteinExistence type="predicted"/>
<name>A0A1H6ZFR2_9PSED</name>
<gene>
    <name evidence="2" type="ORF">SAMN05216201_109170</name>
</gene>
<evidence type="ECO:0000313" key="3">
    <source>
        <dbReference type="Proteomes" id="UP000242930"/>
    </source>
</evidence>
<dbReference type="Pfam" id="PF01381">
    <property type="entry name" value="HTH_3"/>
    <property type="match status" value="1"/>
</dbReference>
<protein>
    <submittedName>
        <fullName evidence="2">Helix-turn-helix</fullName>
    </submittedName>
</protein>
<dbReference type="OrthoDB" id="8527218at2"/>